<dbReference type="AlphaFoldDB" id="A0A2I8VL73"/>
<keyword evidence="1" id="KW-1133">Transmembrane helix</keyword>
<dbReference type="RefSeq" id="WP_103426372.1">
    <property type="nucleotide sequence ID" value="NZ_CP026309.1"/>
</dbReference>
<sequence>MVLRHRAIHRLTGLMARWGLVEHPYGQEYAKERYTLTGRRRPDSAFESNRSLHRRRTGLVVGALVLASLLATGLLFSL</sequence>
<accession>A0A2I8VL73</accession>
<dbReference type="GeneID" id="35593301"/>
<dbReference type="KEGG" id="srub:C2R22_14375"/>
<dbReference type="EMBL" id="CP026309">
    <property type="protein sequence ID" value="AUV82683.1"/>
    <property type="molecule type" value="Genomic_DNA"/>
</dbReference>
<gene>
    <name evidence="2" type="ORF">C2R22_14375</name>
</gene>
<organism evidence="2 3">
    <name type="scientific">Salinigranum rubrum</name>
    <dbReference type="NCBI Taxonomy" id="755307"/>
    <lineage>
        <taxon>Archaea</taxon>
        <taxon>Methanobacteriati</taxon>
        <taxon>Methanobacteriota</taxon>
        <taxon>Stenosarchaea group</taxon>
        <taxon>Halobacteria</taxon>
        <taxon>Halobacteriales</taxon>
        <taxon>Haloferacaceae</taxon>
        <taxon>Salinigranum</taxon>
    </lineage>
</organism>
<evidence type="ECO:0000256" key="1">
    <source>
        <dbReference type="SAM" id="Phobius"/>
    </source>
</evidence>
<keyword evidence="1" id="KW-0812">Transmembrane</keyword>
<keyword evidence="3" id="KW-1185">Reference proteome</keyword>
<feature type="transmembrane region" description="Helical" evidence="1">
    <location>
        <begin position="58"/>
        <end position="76"/>
    </location>
</feature>
<proteinExistence type="predicted"/>
<protein>
    <submittedName>
        <fullName evidence="2">Uncharacterized protein</fullName>
    </submittedName>
</protein>
<name>A0A2I8VL73_9EURY</name>
<keyword evidence="1" id="KW-0472">Membrane</keyword>
<reference evidence="2 3" key="1">
    <citation type="submission" date="2018-01" db="EMBL/GenBank/DDBJ databases">
        <title>Complete genome sequence of Salinigranum rubrum GX10T, an extremely halophilic archaeon isolated from a marine solar saltern.</title>
        <authorList>
            <person name="Han S."/>
        </authorList>
    </citation>
    <scope>NUCLEOTIDE SEQUENCE [LARGE SCALE GENOMIC DNA]</scope>
    <source>
        <strain evidence="2 3">GX10</strain>
    </source>
</reference>
<dbReference type="Proteomes" id="UP000236584">
    <property type="component" value="Chromosome"/>
</dbReference>
<evidence type="ECO:0000313" key="2">
    <source>
        <dbReference type="EMBL" id="AUV82683.1"/>
    </source>
</evidence>
<dbReference type="OrthoDB" id="180763at2157"/>
<evidence type="ECO:0000313" key="3">
    <source>
        <dbReference type="Proteomes" id="UP000236584"/>
    </source>
</evidence>